<dbReference type="Proteomes" id="UP000003340">
    <property type="component" value="Unassembled WGS sequence"/>
</dbReference>
<name>C0ECH0_9FIRM</name>
<reference evidence="1 2" key="1">
    <citation type="submission" date="2009-01" db="EMBL/GenBank/DDBJ databases">
        <authorList>
            <person name="Fulton L."/>
            <person name="Clifton S."/>
            <person name="Fulton B."/>
            <person name="Xu J."/>
            <person name="Minx P."/>
            <person name="Pepin K.H."/>
            <person name="Johnson M."/>
            <person name="Bhonagiri V."/>
            <person name="Nash W.E."/>
            <person name="Mardis E.R."/>
            <person name="Wilson R.K."/>
        </authorList>
    </citation>
    <scope>NUCLEOTIDE SEQUENCE [LARGE SCALE GENOMIC DNA]</scope>
    <source>
        <strain evidence="1 2">DSM 5476</strain>
    </source>
</reference>
<sequence length="121" mass="13567">MHRQCAATDPDVKGRISMRLAFWLYTAGILIANTVLLLIGVDTAVPAAALLVLLVLALLVKVNMISPPKPDERTRDNETFSMDYVSNKPNNEKNWAFVKRYIWLLLPAVVCLIESLIFRAV</sequence>
<comment type="caution">
    <text evidence="1">The sequence shown here is derived from an EMBL/GenBank/DDBJ whole genome shotgun (WGS) entry which is preliminary data.</text>
</comment>
<dbReference type="AlphaFoldDB" id="C0ECH0"/>
<accession>C0ECH0</accession>
<reference evidence="1 2" key="2">
    <citation type="submission" date="2009-02" db="EMBL/GenBank/DDBJ databases">
        <title>Draft genome sequence of Clostridium methylpentosum (DSM 5476).</title>
        <authorList>
            <person name="Sudarsanam P."/>
            <person name="Ley R."/>
            <person name="Guruge J."/>
            <person name="Turnbaugh P.J."/>
            <person name="Mahowald M."/>
            <person name="Liep D."/>
            <person name="Gordon J."/>
        </authorList>
    </citation>
    <scope>NUCLEOTIDE SEQUENCE [LARGE SCALE GENOMIC DNA]</scope>
    <source>
        <strain evidence="1 2">DSM 5476</strain>
    </source>
</reference>
<protein>
    <submittedName>
        <fullName evidence="1">Uncharacterized protein</fullName>
    </submittedName>
</protein>
<organism evidence="1 2">
    <name type="scientific">[Clostridium] methylpentosum DSM 5476</name>
    <dbReference type="NCBI Taxonomy" id="537013"/>
    <lineage>
        <taxon>Bacteria</taxon>
        <taxon>Bacillati</taxon>
        <taxon>Bacillota</taxon>
        <taxon>Clostridia</taxon>
        <taxon>Eubacteriales</taxon>
        <taxon>Oscillospiraceae</taxon>
        <taxon>Oscillospiraceae incertae sedis</taxon>
    </lineage>
</organism>
<dbReference type="HOGENOM" id="CLU_2034011_0_0_9"/>
<evidence type="ECO:0000313" key="1">
    <source>
        <dbReference type="EMBL" id="EEG30786.1"/>
    </source>
</evidence>
<dbReference type="EMBL" id="ACEC01000052">
    <property type="protein sequence ID" value="EEG30786.1"/>
    <property type="molecule type" value="Genomic_DNA"/>
</dbReference>
<keyword evidence="2" id="KW-1185">Reference proteome</keyword>
<gene>
    <name evidence="1" type="ORF">CLOSTMETH_01540</name>
</gene>
<evidence type="ECO:0000313" key="2">
    <source>
        <dbReference type="Proteomes" id="UP000003340"/>
    </source>
</evidence>
<proteinExistence type="predicted"/>